<protein>
    <recommendedName>
        <fullName evidence="4">Secreted protein</fullName>
    </recommendedName>
</protein>
<feature type="transmembrane region" description="Helical" evidence="1">
    <location>
        <begin position="12"/>
        <end position="34"/>
    </location>
</feature>
<keyword evidence="3" id="KW-1185">Reference proteome</keyword>
<accession>A0ABQ4G7F4</accession>
<evidence type="ECO:0000313" key="2">
    <source>
        <dbReference type="EMBL" id="GIH43003.1"/>
    </source>
</evidence>
<keyword evidence="1" id="KW-1133">Transmembrane helix</keyword>
<proteinExistence type="predicted"/>
<dbReference type="Proteomes" id="UP000603904">
    <property type="component" value="Unassembled WGS sequence"/>
</dbReference>
<sequence length="191" mass="19914">MAPLRNVASAPWWAGVSGLAAVVALVAAAVFWWFPRPAGPAPAVVAATGSSSPSATAGTAGTAHPVRRAGTLTVHTGWGYDLDATGRGPWPYVKGRWGEREDVGYYVFEGDPRVTARADGDRVAVLPPAASYDYRDCAAAAFTGAADHPPTGPDVQPGRGICVRTSDDHLALLTVTAYDRDGVTVNVTVWQ</sequence>
<keyword evidence="1" id="KW-0812">Transmembrane</keyword>
<organism evidence="2 3">
    <name type="scientific">Microbispora corallina</name>
    <dbReference type="NCBI Taxonomy" id="83302"/>
    <lineage>
        <taxon>Bacteria</taxon>
        <taxon>Bacillati</taxon>
        <taxon>Actinomycetota</taxon>
        <taxon>Actinomycetes</taxon>
        <taxon>Streptosporangiales</taxon>
        <taxon>Streptosporangiaceae</taxon>
        <taxon>Microbispora</taxon>
    </lineage>
</organism>
<reference evidence="2 3" key="1">
    <citation type="submission" date="2021-01" db="EMBL/GenBank/DDBJ databases">
        <title>Whole genome shotgun sequence of Microbispora corallina NBRC 16416.</title>
        <authorList>
            <person name="Komaki H."/>
            <person name="Tamura T."/>
        </authorList>
    </citation>
    <scope>NUCLEOTIDE SEQUENCE [LARGE SCALE GENOMIC DNA]</scope>
    <source>
        <strain evidence="2 3">NBRC 16416</strain>
    </source>
</reference>
<comment type="caution">
    <text evidence="2">The sequence shown here is derived from an EMBL/GenBank/DDBJ whole genome shotgun (WGS) entry which is preliminary data.</text>
</comment>
<keyword evidence="1" id="KW-0472">Membrane</keyword>
<name>A0ABQ4G7F4_9ACTN</name>
<evidence type="ECO:0000256" key="1">
    <source>
        <dbReference type="SAM" id="Phobius"/>
    </source>
</evidence>
<gene>
    <name evidence="2" type="ORF">Mco01_60030</name>
</gene>
<dbReference type="EMBL" id="BOOC01000034">
    <property type="protein sequence ID" value="GIH43003.1"/>
    <property type="molecule type" value="Genomic_DNA"/>
</dbReference>
<dbReference type="RefSeq" id="WP_204060163.1">
    <property type="nucleotide sequence ID" value="NZ_BAAAGP010000006.1"/>
</dbReference>
<evidence type="ECO:0000313" key="3">
    <source>
        <dbReference type="Proteomes" id="UP000603904"/>
    </source>
</evidence>
<evidence type="ECO:0008006" key="4">
    <source>
        <dbReference type="Google" id="ProtNLM"/>
    </source>
</evidence>